<evidence type="ECO:0000313" key="3">
    <source>
        <dbReference type="EMBL" id="CAL1352935.1"/>
    </source>
</evidence>
<sequence>MEEAEAISEKESSPEPKRRSRKRETQMQPPPKEAAEEPEGPSTRRTRSQAAPEWTTKEALVLVNEIAAIEGDWLKALSSYQKWKIVVEHCNAMDVRRNLFQCRGKWNSLLTDYNLIKQWGCKARQGSDPYWSLDRERRKQFGLPENFDGELFKAIDEYVRSQADEMDSDPETDPDGDAELLEVIARLGSKRKKRYISVLEVGGEPLQGAAERLSQGTYAEENPQLYYPEEGDAEEMPGLDYPEEEEGPGEEIPVEEMHQPQLSTEEKQVRCWIEEKNEGAAVEVEEENNMEEAHVEEKNEAAVEEEEAHNENPVEEEEDIHEKEMIHAPIVEEEAHHEIPAQEELCIHEKETNEAALLQMEAPRESLVEEEGVQRVNVQNGGGGGGGQQEMCVEEQNGDDSYGSESIPSGEVEVEGEKNGDEKSRSALGEQRPHKRGRKPKALVEEEKMAEQVYEHAKLMIAIAETKYPTPPPEPGFGDDAAVEAAKTEFVRRQADQLIASLGKILSILEQYPYLVQKYS</sequence>
<evidence type="ECO:0000313" key="4">
    <source>
        <dbReference type="Proteomes" id="UP001497516"/>
    </source>
</evidence>
<feature type="compositionally biased region" description="Basic and acidic residues" evidence="1">
    <location>
        <begin position="291"/>
        <end position="301"/>
    </location>
</feature>
<feature type="region of interest" description="Disordered" evidence="1">
    <location>
        <begin position="364"/>
        <end position="444"/>
    </location>
</feature>
<feature type="domain" description="Myb-like" evidence="2">
    <location>
        <begin position="54"/>
        <end position="110"/>
    </location>
</feature>
<dbReference type="Pfam" id="PF13837">
    <property type="entry name" value="Myb_DNA-bind_4"/>
    <property type="match status" value="1"/>
</dbReference>
<dbReference type="InterPro" id="IPR001005">
    <property type="entry name" value="SANT/Myb"/>
</dbReference>
<gene>
    <name evidence="3" type="ORF">LTRI10_LOCUS867</name>
</gene>
<accession>A0AAV2C975</accession>
<dbReference type="InterPro" id="IPR044822">
    <property type="entry name" value="Myb_DNA-bind_4"/>
</dbReference>
<organism evidence="3 4">
    <name type="scientific">Linum trigynum</name>
    <dbReference type="NCBI Taxonomy" id="586398"/>
    <lineage>
        <taxon>Eukaryota</taxon>
        <taxon>Viridiplantae</taxon>
        <taxon>Streptophyta</taxon>
        <taxon>Embryophyta</taxon>
        <taxon>Tracheophyta</taxon>
        <taxon>Spermatophyta</taxon>
        <taxon>Magnoliopsida</taxon>
        <taxon>eudicotyledons</taxon>
        <taxon>Gunneridae</taxon>
        <taxon>Pentapetalae</taxon>
        <taxon>rosids</taxon>
        <taxon>fabids</taxon>
        <taxon>Malpighiales</taxon>
        <taxon>Linaceae</taxon>
        <taxon>Linum</taxon>
    </lineage>
</organism>
<protein>
    <recommendedName>
        <fullName evidence="2">Myb-like domain-containing protein</fullName>
    </recommendedName>
</protein>
<dbReference type="EMBL" id="OZ034813">
    <property type="protein sequence ID" value="CAL1352935.1"/>
    <property type="molecule type" value="Genomic_DNA"/>
</dbReference>
<keyword evidence="4" id="KW-1185">Reference proteome</keyword>
<dbReference type="Gene3D" id="1.10.10.60">
    <property type="entry name" value="Homeodomain-like"/>
    <property type="match status" value="1"/>
</dbReference>
<dbReference type="PANTHER" id="PTHR33492">
    <property type="entry name" value="OSJNBA0043A12.37 PROTEIN-RELATED"/>
    <property type="match status" value="1"/>
</dbReference>
<evidence type="ECO:0000256" key="1">
    <source>
        <dbReference type="SAM" id="MobiDB-lite"/>
    </source>
</evidence>
<dbReference type="PANTHER" id="PTHR33492:SF4">
    <property type="entry name" value="OS02G0174300 PROTEIN"/>
    <property type="match status" value="1"/>
</dbReference>
<feature type="compositionally biased region" description="Basic and acidic residues" evidence="1">
    <location>
        <begin position="415"/>
        <end position="425"/>
    </location>
</feature>
<proteinExistence type="predicted"/>
<reference evidence="3 4" key="1">
    <citation type="submission" date="2024-04" db="EMBL/GenBank/DDBJ databases">
        <authorList>
            <person name="Fracassetti M."/>
        </authorList>
    </citation>
    <scope>NUCLEOTIDE SEQUENCE [LARGE SCALE GENOMIC DNA]</scope>
</reference>
<dbReference type="PROSITE" id="PS50090">
    <property type="entry name" value="MYB_LIKE"/>
    <property type="match status" value="1"/>
</dbReference>
<feature type="region of interest" description="Disordered" evidence="1">
    <location>
        <begin position="283"/>
        <end position="321"/>
    </location>
</feature>
<dbReference type="Proteomes" id="UP001497516">
    <property type="component" value="Chromosome 1"/>
</dbReference>
<feature type="region of interest" description="Disordered" evidence="1">
    <location>
        <begin position="1"/>
        <end position="53"/>
    </location>
</feature>
<dbReference type="AlphaFoldDB" id="A0AAV2C975"/>
<name>A0AAV2C975_9ROSI</name>
<evidence type="ECO:0000259" key="2">
    <source>
        <dbReference type="PROSITE" id="PS50090"/>
    </source>
</evidence>
<feature type="compositionally biased region" description="Acidic residues" evidence="1">
    <location>
        <begin position="302"/>
        <end position="319"/>
    </location>
</feature>
<feature type="compositionally biased region" description="Basic and acidic residues" evidence="1">
    <location>
        <begin position="7"/>
        <end position="17"/>
    </location>
</feature>